<dbReference type="EMBL" id="FQXP01000003">
    <property type="protein sequence ID" value="SHH57471.1"/>
    <property type="molecule type" value="Genomic_DNA"/>
</dbReference>
<dbReference type="SUPFAM" id="SSF56784">
    <property type="entry name" value="HAD-like"/>
    <property type="match status" value="1"/>
</dbReference>
<name>A0A1M5U3N5_9CLOT</name>
<evidence type="ECO:0000313" key="2">
    <source>
        <dbReference type="Proteomes" id="UP000184526"/>
    </source>
</evidence>
<dbReference type="InterPro" id="IPR023214">
    <property type="entry name" value="HAD_sf"/>
</dbReference>
<dbReference type="STRING" id="1121306.SAMN02745196_00828"/>
<sequence length="157" mass="17295">MIEVYIPGYKDLKIKNVVFDFNGTIAEDGAIKEETKDNIIKLSKLGLKLYVATADTHGSARSQCEGLPIDIKIFQQDDATLSKKNIIEELNKEVTVAIGNGRNDSAMLKESILSMAIIGKEGAFCKSIMEADIVVQDINHAIELLLYPKRLIATLRG</sequence>
<dbReference type="Gene3D" id="3.40.50.1000">
    <property type="entry name" value="HAD superfamily/HAD-like"/>
    <property type="match status" value="1"/>
</dbReference>
<reference evidence="1 2" key="1">
    <citation type="submission" date="2016-11" db="EMBL/GenBank/DDBJ databases">
        <authorList>
            <person name="Jaros S."/>
            <person name="Januszkiewicz K."/>
            <person name="Wedrychowicz H."/>
        </authorList>
    </citation>
    <scope>NUCLEOTIDE SEQUENCE [LARGE SCALE GENOMIC DNA]</scope>
    <source>
        <strain evidence="1 2">DSM 3089</strain>
    </source>
</reference>
<gene>
    <name evidence="1" type="ORF">SAMN02745196_00828</name>
</gene>
<dbReference type="AlphaFoldDB" id="A0A1M5U3N5"/>
<evidence type="ECO:0000313" key="1">
    <source>
        <dbReference type="EMBL" id="SHH57471.1"/>
    </source>
</evidence>
<dbReference type="RefSeq" id="WP_072830318.1">
    <property type="nucleotide sequence ID" value="NZ_FQXP01000003.1"/>
</dbReference>
<dbReference type="InterPro" id="IPR036412">
    <property type="entry name" value="HAD-like_sf"/>
</dbReference>
<dbReference type="OrthoDB" id="159409at2"/>
<accession>A0A1M5U3N5</accession>
<protein>
    <submittedName>
        <fullName evidence="1">ATPase, P-type (Transporting), HAD superfamily, subfamily IC</fullName>
    </submittedName>
</protein>
<proteinExistence type="predicted"/>
<organism evidence="1 2">
    <name type="scientific">Clostridium collagenovorans DSM 3089</name>
    <dbReference type="NCBI Taxonomy" id="1121306"/>
    <lineage>
        <taxon>Bacteria</taxon>
        <taxon>Bacillati</taxon>
        <taxon>Bacillota</taxon>
        <taxon>Clostridia</taxon>
        <taxon>Eubacteriales</taxon>
        <taxon>Clostridiaceae</taxon>
        <taxon>Clostridium</taxon>
    </lineage>
</organism>
<keyword evidence="2" id="KW-1185">Reference proteome</keyword>
<dbReference type="Proteomes" id="UP000184526">
    <property type="component" value="Unassembled WGS sequence"/>
</dbReference>